<comment type="subcellular location">
    <subcellularLocation>
        <location evidence="8">Cytoplasm</location>
    </subcellularLocation>
</comment>
<evidence type="ECO:0000256" key="4">
    <source>
        <dbReference type="ARBA" id="ARBA00022741"/>
    </source>
</evidence>
<comment type="caution">
    <text evidence="9">The sequence shown here is derived from an EMBL/GenBank/DDBJ whole genome shotgun (WGS) entry which is preliminary data.</text>
</comment>
<dbReference type="GO" id="GO:0000287">
    <property type="term" value="F:magnesium ion binding"/>
    <property type="evidence" value="ECO:0007669"/>
    <property type="project" value="UniProtKB-UniRule"/>
</dbReference>
<dbReference type="EMBL" id="LWID01000001">
    <property type="protein sequence ID" value="MDG6894177.1"/>
    <property type="molecule type" value="Genomic_DNA"/>
</dbReference>
<dbReference type="GO" id="GO:0004141">
    <property type="term" value="F:dethiobiotin synthase activity"/>
    <property type="evidence" value="ECO:0007669"/>
    <property type="project" value="UniProtKB-UniRule"/>
</dbReference>
<evidence type="ECO:0000256" key="7">
    <source>
        <dbReference type="ARBA" id="ARBA00022842"/>
    </source>
</evidence>
<comment type="pathway">
    <text evidence="8">Cofactor biosynthesis; biotin biosynthesis; biotin from 7,8-diaminononanoate: step 1/2.</text>
</comment>
<evidence type="ECO:0000256" key="6">
    <source>
        <dbReference type="ARBA" id="ARBA00022840"/>
    </source>
</evidence>
<keyword evidence="2 8" id="KW-0436">Ligase</keyword>
<dbReference type="Pfam" id="PF13500">
    <property type="entry name" value="AAA_26"/>
    <property type="match status" value="1"/>
</dbReference>
<comment type="catalytic activity">
    <reaction evidence="8">
        <text>(7R,8S)-7,8-diammoniononanoate + CO2 + ATP = (4R,5S)-dethiobiotin + ADP + phosphate + 3 H(+)</text>
        <dbReference type="Rhea" id="RHEA:15805"/>
        <dbReference type="ChEBI" id="CHEBI:15378"/>
        <dbReference type="ChEBI" id="CHEBI:16526"/>
        <dbReference type="ChEBI" id="CHEBI:30616"/>
        <dbReference type="ChEBI" id="CHEBI:43474"/>
        <dbReference type="ChEBI" id="CHEBI:149469"/>
        <dbReference type="ChEBI" id="CHEBI:149473"/>
        <dbReference type="ChEBI" id="CHEBI:456216"/>
        <dbReference type="EC" id="6.3.3.3"/>
    </reaction>
</comment>
<dbReference type="PIRSF" id="PIRSF006755">
    <property type="entry name" value="DTB_synth"/>
    <property type="match status" value="1"/>
</dbReference>
<dbReference type="RefSeq" id="WP_279571674.1">
    <property type="nucleotide sequence ID" value="NZ_LWID01000001.1"/>
</dbReference>
<feature type="binding site" evidence="8">
    <location>
        <position position="16"/>
    </location>
    <ligand>
        <name>Mg(2+)</name>
        <dbReference type="ChEBI" id="CHEBI:18420"/>
    </ligand>
</feature>
<dbReference type="EC" id="6.3.3.3" evidence="8"/>
<keyword evidence="1 8" id="KW-0963">Cytoplasm</keyword>
<comment type="subunit">
    <text evidence="8">Homodimer.</text>
</comment>
<feature type="active site" evidence="8">
    <location>
        <position position="37"/>
    </location>
</feature>
<dbReference type="InterPro" id="IPR004472">
    <property type="entry name" value="DTB_synth_BioD"/>
</dbReference>
<dbReference type="FunFam" id="3.40.50.300:FF:000292">
    <property type="entry name" value="ATP-dependent dethiobiotin synthetase BioD"/>
    <property type="match status" value="1"/>
</dbReference>
<name>A0A9X4SH11_9PAST</name>
<protein>
    <recommendedName>
        <fullName evidence="8">ATP-dependent dethiobiotin synthetase BioD</fullName>
        <ecNumber evidence="8">6.3.3.3</ecNumber>
    </recommendedName>
    <alternativeName>
        <fullName evidence="8">DTB synthetase</fullName>
        <shortName evidence="8">DTBS</shortName>
    </alternativeName>
    <alternativeName>
        <fullName evidence="8">Dethiobiotin synthase</fullName>
    </alternativeName>
</protein>
<feature type="binding site" evidence="8">
    <location>
        <position position="60"/>
    </location>
    <ligand>
        <name>ATP</name>
        <dbReference type="ChEBI" id="CHEBI:30616"/>
    </ligand>
</feature>
<feature type="binding site" evidence="8">
    <location>
        <begin position="178"/>
        <end position="179"/>
    </location>
    <ligand>
        <name>ATP</name>
        <dbReference type="ChEBI" id="CHEBI:30616"/>
    </ligand>
</feature>
<evidence type="ECO:0000313" key="10">
    <source>
        <dbReference type="Proteomes" id="UP001155500"/>
    </source>
</evidence>
<keyword evidence="4 8" id="KW-0547">Nucleotide-binding</keyword>
<gene>
    <name evidence="8" type="primary">bioD</name>
    <name evidence="9" type="ORF">A6A20_00680</name>
</gene>
<dbReference type="Proteomes" id="UP001155500">
    <property type="component" value="Unassembled WGS sequence"/>
</dbReference>
<evidence type="ECO:0000256" key="2">
    <source>
        <dbReference type="ARBA" id="ARBA00022598"/>
    </source>
</evidence>
<dbReference type="GO" id="GO:0005524">
    <property type="term" value="F:ATP binding"/>
    <property type="evidence" value="ECO:0007669"/>
    <property type="project" value="UniProtKB-UniRule"/>
</dbReference>
<feature type="binding site" evidence="8">
    <location>
        <position position="118"/>
    </location>
    <ligand>
        <name>Mg(2+)</name>
        <dbReference type="ChEBI" id="CHEBI:18420"/>
    </ligand>
</feature>
<dbReference type="GO" id="GO:0009102">
    <property type="term" value="P:biotin biosynthetic process"/>
    <property type="evidence" value="ECO:0007669"/>
    <property type="project" value="UniProtKB-UniRule"/>
</dbReference>
<dbReference type="NCBIfam" id="TIGR00347">
    <property type="entry name" value="bioD"/>
    <property type="match status" value="1"/>
</dbReference>
<accession>A0A9X4SH11</accession>
<evidence type="ECO:0000256" key="5">
    <source>
        <dbReference type="ARBA" id="ARBA00022756"/>
    </source>
</evidence>
<feature type="binding site" evidence="8">
    <location>
        <begin position="207"/>
        <end position="209"/>
    </location>
    <ligand>
        <name>ATP</name>
        <dbReference type="ChEBI" id="CHEBI:30616"/>
    </ligand>
</feature>
<reference evidence="9" key="1">
    <citation type="submission" date="2016-03" db="EMBL/GenBank/DDBJ databases">
        <title>Co-evolution between Pasteurellaceae and their hosts.</title>
        <authorList>
            <person name="Hansen M.J."/>
            <person name="Bojesen A.M."/>
            <person name="Planet P."/>
        </authorList>
    </citation>
    <scope>NUCLEOTIDE SEQUENCE</scope>
    <source>
        <strain evidence="9">146/S8/89</strain>
    </source>
</reference>
<feature type="binding site" evidence="8">
    <location>
        <begin position="12"/>
        <end position="17"/>
    </location>
    <ligand>
        <name>ATP</name>
        <dbReference type="ChEBI" id="CHEBI:30616"/>
    </ligand>
</feature>
<keyword evidence="10" id="KW-1185">Reference proteome</keyword>
<keyword evidence="6 8" id="KW-0067">ATP-binding</keyword>
<keyword evidence="5 8" id="KW-0093">Biotin biosynthesis</keyword>
<proteinExistence type="inferred from homology"/>
<dbReference type="PANTHER" id="PTHR43210">
    <property type="entry name" value="DETHIOBIOTIN SYNTHETASE"/>
    <property type="match status" value="1"/>
</dbReference>
<dbReference type="PANTHER" id="PTHR43210:SF5">
    <property type="entry name" value="DETHIOBIOTIN SYNTHETASE"/>
    <property type="match status" value="1"/>
</dbReference>
<evidence type="ECO:0000256" key="8">
    <source>
        <dbReference type="HAMAP-Rule" id="MF_00336"/>
    </source>
</evidence>
<comment type="function">
    <text evidence="8">Catalyzes a mechanistically unusual reaction, the ATP-dependent insertion of CO2 between the N7 and N8 nitrogen atoms of 7,8-diaminopelargonic acid (DAPA, also called 7,8-diammoniononanoate) to form a ureido ring.</text>
</comment>
<dbReference type="Gene3D" id="3.40.50.300">
    <property type="entry name" value="P-loop containing nucleotide triphosphate hydrolases"/>
    <property type="match status" value="1"/>
</dbReference>
<dbReference type="HAMAP" id="MF_00336">
    <property type="entry name" value="BioD"/>
    <property type="match status" value="1"/>
</dbReference>
<organism evidence="9 10">
    <name type="scientific">Volucribacter amazonae</name>
    <dbReference type="NCBI Taxonomy" id="256731"/>
    <lineage>
        <taxon>Bacteria</taxon>
        <taxon>Pseudomonadati</taxon>
        <taxon>Pseudomonadota</taxon>
        <taxon>Gammaproteobacteria</taxon>
        <taxon>Pasteurellales</taxon>
        <taxon>Pasteurellaceae</taxon>
        <taxon>Volucribacter</taxon>
    </lineage>
</organism>
<dbReference type="SUPFAM" id="SSF52540">
    <property type="entry name" value="P-loop containing nucleoside triphosphate hydrolases"/>
    <property type="match status" value="1"/>
</dbReference>
<sequence length="236" mass="26328">MSSFFITGTDTNVGKTIASRAIIQALQQQNVQIVGYKPIAYNADSSVYATPPQQYQDNLDVKILMHSSQQNLPYEQANSYTFEQSQMLTLACQDLVDLNKINQNLDHLIKTYQSVLVEGTFGWLTPINREMSFADWVKQRNMPVILVVGIKEGCINHGLLTAQAIAQTGVPLLGWVANRINPCLGHYAEVIDVLSNKIDAPLLGEIPYLYKPEEQALGHYLTNIERLSYLQTALVG</sequence>
<evidence type="ECO:0000313" key="9">
    <source>
        <dbReference type="EMBL" id="MDG6894177.1"/>
    </source>
</evidence>
<comment type="caution">
    <text evidence="8">Lacks conserved residue(s) required for the propagation of feature annotation.</text>
</comment>
<dbReference type="GO" id="GO:0005829">
    <property type="term" value="C:cytosol"/>
    <property type="evidence" value="ECO:0007669"/>
    <property type="project" value="TreeGrafter"/>
</dbReference>
<feature type="binding site" evidence="8">
    <location>
        <position position="60"/>
    </location>
    <ligand>
        <name>Mg(2+)</name>
        <dbReference type="ChEBI" id="CHEBI:18420"/>
    </ligand>
</feature>
<evidence type="ECO:0000256" key="3">
    <source>
        <dbReference type="ARBA" id="ARBA00022723"/>
    </source>
</evidence>
<dbReference type="GO" id="GO:0042803">
    <property type="term" value="F:protein homodimerization activity"/>
    <property type="evidence" value="ECO:0007669"/>
    <property type="project" value="UniProtKB-ARBA"/>
</dbReference>
<dbReference type="InterPro" id="IPR027417">
    <property type="entry name" value="P-loop_NTPase"/>
</dbReference>
<comment type="cofactor">
    <cofactor evidence="8">
        <name>Mg(2+)</name>
        <dbReference type="ChEBI" id="CHEBI:18420"/>
    </cofactor>
</comment>
<dbReference type="AlphaFoldDB" id="A0A9X4SH11"/>
<comment type="similarity">
    <text evidence="8">Belongs to the dethiobiotin synthetase family.</text>
</comment>
<keyword evidence="3 8" id="KW-0479">Metal-binding</keyword>
<evidence type="ECO:0000256" key="1">
    <source>
        <dbReference type="ARBA" id="ARBA00022490"/>
    </source>
</evidence>
<dbReference type="CDD" id="cd03109">
    <property type="entry name" value="DTBS"/>
    <property type="match status" value="1"/>
</dbReference>
<keyword evidence="7 8" id="KW-0460">Magnesium</keyword>